<proteinExistence type="predicted"/>
<dbReference type="Proteomes" id="UP000789860">
    <property type="component" value="Unassembled WGS sequence"/>
</dbReference>
<organism evidence="1 2">
    <name type="scientific">Scutellospora calospora</name>
    <dbReference type="NCBI Taxonomy" id="85575"/>
    <lineage>
        <taxon>Eukaryota</taxon>
        <taxon>Fungi</taxon>
        <taxon>Fungi incertae sedis</taxon>
        <taxon>Mucoromycota</taxon>
        <taxon>Glomeromycotina</taxon>
        <taxon>Glomeromycetes</taxon>
        <taxon>Diversisporales</taxon>
        <taxon>Gigasporaceae</taxon>
        <taxon>Scutellospora</taxon>
    </lineage>
</organism>
<comment type="caution">
    <text evidence="1">The sequence shown here is derived from an EMBL/GenBank/DDBJ whole genome shotgun (WGS) entry which is preliminary data.</text>
</comment>
<gene>
    <name evidence="1" type="ORF">SCALOS_LOCUS752</name>
</gene>
<reference evidence="1" key="1">
    <citation type="submission" date="2021-06" db="EMBL/GenBank/DDBJ databases">
        <authorList>
            <person name="Kallberg Y."/>
            <person name="Tangrot J."/>
            <person name="Rosling A."/>
        </authorList>
    </citation>
    <scope>NUCLEOTIDE SEQUENCE</scope>
    <source>
        <strain evidence="1">AU212A</strain>
    </source>
</reference>
<evidence type="ECO:0000313" key="1">
    <source>
        <dbReference type="EMBL" id="CAG8443065.1"/>
    </source>
</evidence>
<accession>A0ACA9JZ56</accession>
<dbReference type="EMBL" id="CAJVPM010000385">
    <property type="protein sequence ID" value="CAG8443065.1"/>
    <property type="molecule type" value="Genomic_DNA"/>
</dbReference>
<name>A0ACA9JZ56_9GLOM</name>
<evidence type="ECO:0000313" key="2">
    <source>
        <dbReference type="Proteomes" id="UP000789860"/>
    </source>
</evidence>
<keyword evidence="2" id="KW-1185">Reference proteome</keyword>
<protein>
    <submittedName>
        <fullName evidence="1">9925_t:CDS:1</fullName>
    </submittedName>
</protein>
<sequence length="980" mass="112029">MQAAGDDESNVREQEQNLIKLGELYRDQRKPHELSNLIRSSRSFMASIARAKTAKIVKTLIDLFSEIPDTLPLQIEICKETIDWSVQEKRIFLKQSLETRLVALYLDNKMYHDALTLINSLLKELKRLDDKMVLVEVQLLESRVCHALRNLPKSRAALTSARTSANAIYCPPLLQAALDMQSGILHAEDKDYKTAYSYFYETLEGYSSQDDSRAILALKYMLLCKIMLNLSEDVYAIINGKLALRYAGREVDAMKAVATAHQNRSLNEFETALKTYSDELENDPIIRSHLAALYDTLLEQNLVRIIEPFSRVEISHVAEIVKLPTVHVETKLSQMILDKVFHGILDQGAGCLIVFDEPPQDKTYEAALETLKQMGNVVESLYEKYRSIYSKEKQKQIENDASISSESVLHWLTNELGYRHRQSTSILDEVTDQELTKEEVQKLCRNEFVPVLKFLMEHVKSSKEAGQIRKTLANNQGRIKKSHQAKRNKGSISSSGSTFTEENYAQRKLKLEKKLAQTSELVQATEEQISQLISCIADVGSDEISEKKNKIYMKQVFRENCKDFINSEVEYRKLLEEFKPKAGVKDEVNFTLKGIEATLMIKVKNICDKLKLLGQKMILSQRIDSGSKTNVLLMMEDLLKTMPPKALLKSVINIMRLAAKDLNMKSEQLTGEKILTDDDSNCVQRMLHTFMKDHASKFFEVEKILNDIVEINEKILKKHASIEVLVKQKYLHIPSMSNRIISVINAKADSEATRTALNIISSFDEGLERRYQGLAALNDNLAVISEHVYSSNEIIKDIQTLIVINRQTGGGLLERSLEISTFIQEKLNPFKLHVKSLTKELDCMILRENERFQNLDLKLAVQVHDFRAVSSLDIYRVLNDKFIGEIKEIIHCPKHSSIDSILRILADLKREGSAFEIVRNNLIKNMSPYHYEMQVIVNKWASSIRGGVIRESMFDKNITYEQTVKDMRSSIEILSDSRDN</sequence>